<evidence type="ECO:0000313" key="2">
    <source>
        <dbReference type="Proteomes" id="UP001196413"/>
    </source>
</evidence>
<name>A0AAD5M283_PARTN</name>
<accession>A0AAD5M283</accession>
<organism evidence="1 2">
    <name type="scientific">Parelaphostrongylus tenuis</name>
    <name type="common">Meningeal worm</name>
    <dbReference type="NCBI Taxonomy" id="148309"/>
    <lineage>
        <taxon>Eukaryota</taxon>
        <taxon>Metazoa</taxon>
        <taxon>Ecdysozoa</taxon>
        <taxon>Nematoda</taxon>
        <taxon>Chromadorea</taxon>
        <taxon>Rhabditida</taxon>
        <taxon>Rhabditina</taxon>
        <taxon>Rhabditomorpha</taxon>
        <taxon>Strongyloidea</taxon>
        <taxon>Metastrongylidae</taxon>
        <taxon>Parelaphostrongylus</taxon>
    </lineage>
</organism>
<dbReference type="Proteomes" id="UP001196413">
    <property type="component" value="Unassembled WGS sequence"/>
</dbReference>
<protein>
    <submittedName>
        <fullName evidence="1">Uncharacterized protein</fullName>
    </submittedName>
</protein>
<keyword evidence="2" id="KW-1185">Reference proteome</keyword>
<dbReference type="EMBL" id="JAHQIW010000634">
    <property type="protein sequence ID" value="KAJ1349268.1"/>
    <property type="molecule type" value="Genomic_DNA"/>
</dbReference>
<reference evidence="1" key="1">
    <citation type="submission" date="2021-06" db="EMBL/GenBank/DDBJ databases">
        <title>Parelaphostrongylus tenuis whole genome reference sequence.</title>
        <authorList>
            <person name="Garwood T.J."/>
            <person name="Larsen P.A."/>
            <person name="Fountain-Jones N.M."/>
            <person name="Garbe J.R."/>
            <person name="Macchietto M.G."/>
            <person name="Kania S.A."/>
            <person name="Gerhold R.W."/>
            <person name="Richards J.E."/>
            <person name="Wolf T.M."/>
        </authorList>
    </citation>
    <scope>NUCLEOTIDE SEQUENCE</scope>
    <source>
        <strain evidence="1">MNPRO001-30</strain>
        <tissue evidence="1">Meninges</tissue>
    </source>
</reference>
<dbReference type="AlphaFoldDB" id="A0AAD5M283"/>
<proteinExistence type="predicted"/>
<gene>
    <name evidence="1" type="ORF">KIN20_004752</name>
</gene>
<sequence length="105" mass="11781">MTAKSHITNMNCCGLSTRFEAFVLPYPNQLSLCPYGFRELMLDWSSNISLLQFTQSWSVSVTSTCMLPSTVNPVFEGEQTLPGVQLYEQVVPFVLCSSFSYIHLA</sequence>
<comment type="caution">
    <text evidence="1">The sequence shown here is derived from an EMBL/GenBank/DDBJ whole genome shotgun (WGS) entry which is preliminary data.</text>
</comment>
<evidence type="ECO:0000313" key="1">
    <source>
        <dbReference type="EMBL" id="KAJ1349268.1"/>
    </source>
</evidence>